<dbReference type="Proteomes" id="UP000195880">
    <property type="component" value="Chromosome"/>
</dbReference>
<feature type="compositionally biased region" description="Acidic residues" evidence="6">
    <location>
        <begin position="179"/>
        <end position="193"/>
    </location>
</feature>
<feature type="transmembrane region" description="Helical" evidence="7">
    <location>
        <begin position="12"/>
        <end position="30"/>
    </location>
</feature>
<dbReference type="Gene3D" id="1.20.1250.20">
    <property type="entry name" value="MFS general substrate transporter like domains"/>
    <property type="match status" value="1"/>
</dbReference>
<dbReference type="Pfam" id="PF07690">
    <property type="entry name" value="MFS_1"/>
    <property type="match status" value="1"/>
</dbReference>
<evidence type="ECO:0000256" key="2">
    <source>
        <dbReference type="ARBA" id="ARBA00022475"/>
    </source>
</evidence>
<feature type="transmembrane region" description="Helical" evidence="7">
    <location>
        <begin position="289"/>
        <end position="309"/>
    </location>
</feature>
<feature type="region of interest" description="Disordered" evidence="6">
    <location>
        <begin position="405"/>
        <end position="438"/>
    </location>
</feature>
<feature type="transmembrane region" description="Helical" evidence="7">
    <location>
        <begin position="315"/>
        <end position="335"/>
    </location>
</feature>
<dbReference type="STRING" id="67267.GCA_000716675_05493"/>
<dbReference type="GO" id="GO:0022857">
    <property type="term" value="F:transmembrane transporter activity"/>
    <property type="evidence" value="ECO:0007669"/>
    <property type="project" value="InterPro"/>
</dbReference>
<feature type="transmembrane region" description="Helical" evidence="7">
    <location>
        <begin position="256"/>
        <end position="277"/>
    </location>
</feature>
<evidence type="ECO:0000256" key="1">
    <source>
        <dbReference type="ARBA" id="ARBA00004651"/>
    </source>
</evidence>
<keyword evidence="3 7" id="KW-0812">Transmembrane</keyword>
<dbReference type="InterPro" id="IPR036259">
    <property type="entry name" value="MFS_trans_sf"/>
</dbReference>
<name>A0A1Z1W2R3_9ACTN</name>
<dbReference type="EMBL" id="CP021748">
    <property type="protein sequence ID" value="ARX80701.1"/>
    <property type="molecule type" value="Genomic_DNA"/>
</dbReference>
<dbReference type="KEGG" id="salf:SMD44_00099"/>
<sequence>MASYALSAYGNFLNLIALSLFTYEVVGSALGIGAVMALRLFSGMLAGLVAGALTTALGRRTVMIGADVAQALAMLLLAVGSRDPALGLLLGAVVVLGAGNTFFTVALRSAVPVIVGQDARTRANGLLVTARSVATVLGYGSAAAIIALGGYALAFAVNGATFVVSAAAVLVLRPRTDTEDGTGDETVAEDGTGDEPGPQTSPARQRGGLGVRLGMGGIPALLLGTILLRGTDAFASSSHNVALPIVASLESPDDPALFMTQFWAAWAIGTFLSHQLLKRLWREKAYGERAFALGTGAMAVFFVCAFTGLPVPALIAAALAAGIADGCTEIVYVSRLQAAPERERNRLFGLSASAETAGFTLGMIAAAAALEGFPVLAVVATFHGAALCGALALFLVTLARRHGGAERTTRSPGSTAPLSADEGETHGTRTGAGPLPRA</sequence>
<feature type="region of interest" description="Disordered" evidence="6">
    <location>
        <begin position="178"/>
        <end position="206"/>
    </location>
</feature>
<feature type="transmembrane region" description="Helical" evidence="7">
    <location>
        <begin position="36"/>
        <end position="54"/>
    </location>
</feature>
<evidence type="ECO:0000256" key="5">
    <source>
        <dbReference type="ARBA" id="ARBA00023136"/>
    </source>
</evidence>
<keyword evidence="4 7" id="KW-1133">Transmembrane helix</keyword>
<comment type="subcellular location">
    <subcellularLocation>
        <location evidence="1">Cell membrane</location>
        <topology evidence="1">Multi-pass membrane protein</topology>
    </subcellularLocation>
</comment>
<organism evidence="9 10">
    <name type="scientific">Streptomyces alboflavus</name>
    <dbReference type="NCBI Taxonomy" id="67267"/>
    <lineage>
        <taxon>Bacteria</taxon>
        <taxon>Bacillati</taxon>
        <taxon>Actinomycetota</taxon>
        <taxon>Actinomycetes</taxon>
        <taxon>Kitasatosporales</taxon>
        <taxon>Streptomycetaceae</taxon>
        <taxon>Streptomyces</taxon>
    </lineage>
</organism>
<dbReference type="SUPFAM" id="SSF103473">
    <property type="entry name" value="MFS general substrate transporter"/>
    <property type="match status" value="1"/>
</dbReference>
<keyword evidence="2" id="KW-1003">Cell membrane</keyword>
<accession>A0A1Z1W2R3</accession>
<feature type="transmembrane region" description="Helical" evidence="7">
    <location>
        <begin position="153"/>
        <end position="172"/>
    </location>
</feature>
<dbReference type="eggNOG" id="COG2814">
    <property type="taxonomic scope" value="Bacteria"/>
</dbReference>
<dbReference type="GO" id="GO:0005886">
    <property type="term" value="C:plasma membrane"/>
    <property type="evidence" value="ECO:0007669"/>
    <property type="project" value="UniProtKB-SubCell"/>
</dbReference>
<dbReference type="PROSITE" id="PS50850">
    <property type="entry name" value="MFS"/>
    <property type="match status" value="1"/>
</dbReference>
<evidence type="ECO:0000313" key="9">
    <source>
        <dbReference type="EMBL" id="ARX80701.1"/>
    </source>
</evidence>
<reference evidence="9 10" key="1">
    <citation type="submission" date="2017-05" db="EMBL/GenBank/DDBJ databases">
        <title>Streptomyces alboflavus Genome sequencing and assembly.</title>
        <authorList>
            <person name="Wang Y."/>
            <person name="Du B."/>
            <person name="Ding Y."/>
            <person name="Liu H."/>
            <person name="Hou Q."/>
            <person name="Liu K."/>
            <person name="Wang C."/>
            <person name="Yao L."/>
        </authorList>
    </citation>
    <scope>NUCLEOTIDE SEQUENCE [LARGE SCALE GENOMIC DNA]</scope>
    <source>
        <strain evidence="9 10">MDJK44</strain>
    </source>
</reference>
<dbReference type="InterPro" id="IPR011701">
    <property type="entry name" value="MFS"/>
</dbReference>
<dbReference type="InterPro" id="IPR020846">
    <property type="entry name" value="MFS_dom"/>
</dbReference>
<evidence type="ECO:0000256" key="4">
    <source>
        <dbReference type="ARBA" id="ARBA00022989"/>
    </source>
</evidence>
<evidence type="ECO:0000256" key="7">
    <source>
        <dbReference type="SAM" id="Phobius"/>
    </source>
</evidence>
<gene>
    <name evidence="9" type="ORF">SMD44_00099</name>
</gene>
<evidence type="ECO:0000313" key="10">
    <source>
        <dbReference type="Proteomes" id="UP000195880"/>
    </source>
</evidence>
<protein>
    <submittedName>
        <fullName evidence="9">MFS transporter</fullName>
    </submittedName>
</protein>
<evidence type="ECO:0000259" key="8">
    <source>
        <dbReference type="PROSITE" id="PS50850"/>
    </source>
</evidence>
<dbReference type="PANTHER" id="PTHR23513">
    <property type="entry name" value="INTEGRAL MEMBRANE EFFLUX PROTEIN-RELATED"/>
    <property type="match status" value="1"/>
</dbReference>
<evidence type="ECO:0000256" key="6">
    <source>
        <dbReference type="SAM" id="MobiDB-lite"/>
    </source>
</evidence>
<keyword evidence="5 7" id="KW-0472">Membrane</keyword>
<evidence type="ECO:0000256" key="3">
    <source>
        <dbReference type="ARBA" id="ARBA00022692"/>
    </source>
</evidence>
<proteinExistence type="predicted"/>
<feature type="domain" description="Major facilitator superfamily (MFS) profile" evidence="8">
    <location>
        <begin position="1"/>
        <end position="177"/>
    </location>
</feature>
<feature type="transmembrane region" description="Helical" evidence="7">
    <location>
        <begin position="209"/>
        <end position="228"/>
    </location>
</feature>
<feature type="transmembrane region" description="Helical" evidence="7">
    <location>
        <begin position="128"/>
        <end position="147"/>
    </location>
</feature>
<feature type="transmembrane region" description="Helical" evidence="7">
    <location>
        <begin position="85"/>
        <end position="107"/>
    </location>
</feature>
<dbReference type="PANTHER" id="PTHR23513:SF11">
    <property type="entry name" value="STAPHYLOFERRIN A TRANSPORTER"/>
    <property type="match status" value="1"/>
</dbReference>
<feature type="transmembrane region" description="Helical" evidence="7">
    <location>
        <begin position="61"/>
        <end position="79"/>
    </location>
</feature>
<feature type="transmembrane region" description="Helical" evidence="7">
    <location>
        <begin position="347"/>
        <end position="369"/>
    </location>
</feature>
<dbReference type="AlphaFoldDB" id="A0A1Z1W2R3"/>
<feature type="transmembrane region" description="Helical" evidence="7">
    <location>
        <begin position="375"/>
        <end position="398"/>
    </location>
</feature>
<keyword evidence="10" id="KW-1185">Reference proteome</keyword>